<comment type="caution">
    <text evidence="10">Lacks conserved residue(s) required for the propagation of feature annotation.</text>
</comment>
<keyword evidence="8 10" id="KW-0675">Receptor</keyword>
<dbReference type="GO" id="GO:0005886">
    <property type="term" value="C:plasma membrane"/>
    <property type="evidence" value="ECO:0007669"/>
    <property type="project" value="UniProtKB-SubCell"/>
</dbReference>
<keyword evidence="3 10" id="KW-0716">Sensory transduction</keyword>
<keyword evidence="9 10" id="KW-0807">Transducer</keyword>
<feature type="transmembrane region" description="Helical" evidence="10">
    <location>
        <begin position="20"/>
        <end position="37"/>
    </location>
</feature>
<dbReference type="RefSeq" id="XP_011297381.1">
    <property type="nucleotide sequence ID" value="XM_011299079.1"/>
</dbReference>
<keyword evidence="7 10" id="KW-0472">Membrane</keyword>
<evidence type="ECO:0000256" key="4">
    <source>
        <dbReference type="ARBA" id="ARBA00022692"/>
    </source>
</evidence>
<keyword evidence="11" id="KW-1185">Reference proteome</keyword>
<feature type="transmembrane region" description="Helical" evidence="10">
    <location>
        <begin position="179"/>
        <end position="207"/>
    </location>
</feature>
<keyword evidence="2" id="KW-1003">Cell membrane</keyword>
<evidence type="ECO:0000256" key="1">
    <source>
        <dbReference type="ARBA" id="ARBA00004651"/>
    </source>
</evidence>
<dbReference type="PANTHER" id="PTHR21137:SF35">
    <property type="entry name" value="ODORANT RECEPTOR 19A-RELATED"/>
    <property type="match status" value="1"/>
</dbReference>
<protein>
    <recommendedName>
        <fullName evidence="10">Odorant receptor</fullName>
    </recommendedName>
</protein>
<organism evidence="11 12">
    <name type="scientific">Fopius arisanus</name>
    <dbReference type="NCBI Taxonomy" id="64838"/>
    <lineage>
        <taxon>Eukaryota</taxon>
        <taxon>Metazoa</taxon>
        <taxon>Ecdysozoa</taxon>
        <taxon>Arthropoda</taxon>
        <taxon>Hexapoda</taxon>
        <taxon>Insecta</taxon>
        <taxon>Pterygota</taxon>
        <taxon>Neoptera</taxon>
        <taxon>Endopterygota</taxon>
        <taxon>Hymenoptera</taxon>
        <taxon>Apocrita</taxon>
        <taxon>Ichneumonoidea</taxon>
        <taxon>Braconidae</taxon>
        <taxon>Opiinae</taxon>
        <taxon>Fopius</taxon>
    </lineage>
</organism>
<proteinExistence type="inferred from homology"/>
<comment type="similarity">
    <text evidence="10">Belongs to the insect chemoreceptor superfamily. Heteromeric odorant receptor channel (TC 1.A.69) family.</text>
</comment>
<evidence type="ECO:0000256" key="2">
    <source>
        <dbReference type="ARBA" id="ARBA00022475"/>
    </source>
</evidence>
<dbReference type="Pfam" id="PF02949">
    <property type="entry name" value="7tm_6"/>
    <property type="match status" value="1"/>
</dbReference>
<evidence type="ECO:0000256" key="10">
    <source>
        <dbReference type="RuleBase" id="RU351113"/>
    </source>
</evidence>
<accession>A0A9R1SUI2</accession>
<feature type="transmembrane region" description="Helical" evidence="10">
    <location>
        <begin position="335"/>
        <end position="355"/>
    </location>
</feature>
<gene>
    <name evidence="12" type="primary">LOC105263090</name>
</gene>
<dbReference type="GO" id="GO:0007165">
    <property type="term" value="P:signal transduction"/>
    <property type="evidence" value="ECO:0007669"/>
    <property type="project" value="UniProtKB-KW"/>
</dbReference>
<sequence length="425" mass="48519">MTTTEAGTKRERVFPINKSYLYFNLNCLTVFGIWNPYKEGLKYWLYRIYSTYFVGVVMITRVLSLAVQAMTADNASQFLQDFSLLAVETADTLKGIAFLIHRVEVLELSKTFNWERHLSSTRQMTHYRNEVLTNSLHTSKKFTTTIIIALIQYFTLHFYRTLCQSDHKVENLPIGSIPLRYFFILSNFWVAFICDYVTFTSLGLVAVCHDSFIMSVMINITAQLRLLNFRLEKCHMATITIRSGDANETSSRIHFECVEKEMSGESLVLDPNEELVNCIKCHQQIVRMVNIFKHMYNKVLLPQLFNSLLLITISGLQMILGQQGNLTDSLVACGFLIPVILQLLAFCWGGNFILVESDKTSYSLYAAHWYNNDKIFQNNLKIFLGAVRNPLIVSAGGLVDLTAETFKNILTKAYSGVAVLKNVND</sequence>
<evidence type="ECO:0000256" key="8">
    <source>
        <dbReference type="ARBA" id="ARBA00023170"/>
    </source>
</evidence>
<keyword evidence="5 10" id="KW-0552">Olfaction</keyword>
<evidence type="ECO:0000256" key="9">
    <source>
        <dbReference type="ARBA" id="ARBA00023224"/>
    </source>
</evidence>
<reference evidence="12" key="1">
    <citation type="submission" date="2025-08" db="UniProtKB">
        <authorList>
            <consortium name="RefSeq"/>
        </authorList>
    </citation>
    <scope>IDENTIFICATION</scope>
    <source>
        <strain evidence="12">USDA-PBARC FA_bdor</strain>
        <tissue evidence="12">Whole organism</tissue>
    </source>
</reference>
<evidence type="ECO:0000256" key="5">
    <source>
        <dbReference type="ARBA" id="ARBA00022725"/>
    </source>
</evidence>
<evidence type="ECO:0000256" key="7">
    <source>
        <dbReference type="ARBA" id="ARBA00023136"/>
    </source>
</evidence>
<feature type="transmembrane region" description="Helical" evidence="10">
    <location>
        <begin position="43"/>
        <end position="63"/>
    </location>
</feature>
<evidence type="ECO:0000313" key="12">
    <source>
        <dbReference type="RefSeq" id="XP_011297381.1"/>
    </source>
</evidence>
<evidence type="ECO:0000313" key="11">
    <source>
        <dbReference type="Proteomes" id="UP000694866"/>
    </source>
</evidence>
<dbReference type="OrthoDB" id="7685856at2759"/>
<keyword evidence="4 10" id="KW-0812">Transmembrane</keyword>
<dbReference type="PANTHER" id="PTHR21137">
    <property type="entry name" value="ODORANT RECEPTOR"/>
    <property type="match status" value="1"/>
</dbReference>
<evidence type="ECO:0000256" key="6">
    <source>
        <dbReference type="ARBA" id="ARBA00022989"/>
    </source>
</evidence>
<dbReference type="Proteomes" id="UP000694866">
    <property type="component" value="Unplaced"/>
</dbReference>
<dbReference type="GeneID" id="105263090"/>
<keyword evidence="6 10" id="KW-1133">Transmembrane helix</keyword>
<name>A0A9R1SUI2_9HYME</name>
<dbReference type="InterPro" id="IPR004117">
    <property type="entry name" value="7tm6_olfct_rcpt"/>
</dbReference>
<dbReference type="KEGG" id="fas:105263090"/>
<evidence type="ECO:0000256" key="3">
    <source>
        <dbReference type="ARBA" id="ARBA00022606"/>
    </source>
</evidence>
<dbReference type="AlphaFoldDB" id="A0A9R1SUI2"/>
<comment type="subcellular location">
    <subcellularLocation>
        <location evidence="1 10">Cell membrane</location>
        <topology evidence="1 10">Multi-pass membrane protein</topology>
    </subcellularLocation>
</comment>
<dbReference type="GO" id="GO:0005549">
    <property type="term" value="F:odorant binding"/>
    <property type="evidence" value="ECO:0007669"/>
    <property type="project" value="InterPro"/>
</dbReference>
<feature type="transmembrane region" description="Helical" evidence="10">
    <location>
        <begin position="299"/>
        <end position="320"/>
    </location>
</feature>
<dbReference type="GO" id="GO:0004984">
    <property type="term" value="F:olfactory receptor activity"/>
    <property type="evidence" value="ECO:0007669"/>
    <property type="project" value="InterPro"/>
</dbReference>